<dbReference type="Proteomes" id="UP000605992">
    <property type="component" value="Unassembled WGS sequence"/>
</dbReference>
<keyword evidence="4" id="KW-0804">Transcription</keyword>
<dbReference type="GO" id="GO:0000160">
    <property type="term" value="P:phosphorelay signal transduction system"/>
    <property type="evidence" value="ECO:0007669"/>
    <property type="project" value="InterPro"/>
</dbReference>
<proteinExistence type="inferred from homology"/>
<dbReference type="PROSITE" id="PS50005">
    <property type="entry name" value="TPR"/>
    <property type="match status" value="1"/>
</dbReference>
<dbReference type="GO" id="GO:0043531">
    <property type="term" value="F:ADP binding"/>
    <property type="evidence" value="ECO:0007669"/>
    <property type="project" value="InterPro"/>
</dbReference>
<keyword evidence="5" id="KW-0802">TPR repeat</keyword>
<dbReference type="GO" id="GO:0006355">
    <property type="term" value="P:regulation of DNA-templated transcription"/>
    <property type="evidence" value="ECO:0007669"/>
    <property type="project" value="InterPro"/>
</dbReference>
<dbReference type="PROSITE" id="PS51755">
    <property type="entry name" value="OMPR_PHOB"/>
    <property type="match status" value="1"/>
</dbReference>
<dbReference type="InterPro" id="IPR051677">
    <property type="entry name" value="AfsR-DnrI-RedD_regulator"/>
</dbReference>
<dbReference type="InterPro" id="IPR036388">
    <property type="entry name" value="WH-like_DNA-bd_sf"/>
</dbReference>
<sequence>MRFTVLGPVRAWRGDAELELGPPKQRALLALLLTQTGHPVSVHEILDILWGQDPPDSAINAVHRYIGALRRLLEPEMPARSSQRLIRGAGGYRLDVEPDALDLLRFRTLRKEAGRLATQGRPGDATEAIAEALALWRGPVASGIAPQVRSHPVFAFVDGEYLSAVKQAADHALEAGPGLTERVLITLRQAAAHNPLDEALQAKLVLVLAATGHQAEALEVYRTACTRLSDDLGMDPGPELRAAQQQVLRQTVHPDPAPPAGDGPAREAGDVPLAATVRPAQLPADLAGFTGRRPELDQLDDLLPEGSEQPPALVISAIGGMAGIGKTTLAVHWAHRVADRFPDGQLYVDLRGFHPSASVMTPAEAIRHFLDAFGVPAHSIPAGLDAQAALYRSLLAGRRVLVVLDNARDTEHVLPLLPGAPGCLAIVTSRGQLYGLVAGGGAHCVTVDLLTDQDAVEFLARRVGADRVEREAHAAAEIVALCGRLPLALAIVGARAAMNPGFSLSAIAAELRESHGSLDAFTGEPPFTDARRVFSPSYQALSPAAARLFRLLALHPGPDCSAAAAAALAGQRVGEVRPLLAELARAQLILETTPGRFSFHELLRAYATEMGREEDSDQESGEAGRRLLDHYLHSVHAADRALGSHRERIALQRAAPHASPQRFADQRSAVGWLDAERAALLAAIKQDATHGSGAHAWQLAVGIELYLDRNGRWREQLAAQTAAATAAQRLGDLRGQAHAHRALGFVLGRLNRSDEAREHLLRALKLFGEIGDVCGQARALRYLAFLANRRGLHAEALEHYRLALELYRPAGPLSGEASVHNELGWTYILLGEHEKALDECRHALAIHQAIDDRNGEAAAWDSLGYAHHHLGQYGAALACFGHALDLYREIHDCYLEADTLAHIGDTHLASGSGGLAGLAWGQALQILEGIGHPDAAQVRDKLRNLKADPAVTPARI</sequence>
<feature type="DNA-binding region" description="OmpR/PhoB-type" evidence="6">
    <location>
        <begin position="1"/>
        <end position="96"/>
    </location>
</feature>
<feature type="domain" description="OmpR/PhoB-type" evidence="7">
    <location>
        <begin position="1"/>
        <end position="96"/>
    </location>
</feature>
<dbReference type="SMART" id="SM00862">
    <property type="entry name" value="Trans_reg_C"/>
    <property type="match status" value="1"/>
</dbReference>
<dbReference type="SMART" id="SM00028">
    <property type="entry name" value="TPR"/>
    <property type="match status" value="4"/>
</dbReference>
<dbReference type="PANTHER" id="PTHR35807">
    <property type="entry name" value="TRANSCRIPTIONAL REGULATOR REDD-RELATED"/>
    <property type="match status" value="1"/>
</dbReference>
<dbReference type="Pfam" id="PF00931">
    <property type="entry name" value="NB-ARC"/>
    <property type="match status" value="1"/>
</dbReference>
<dbReference type="Pfam" id="PF03704">
    <property type="entry name" value="BTAD"/>
    <property type="match status" value="1"/>
</dbReference>
<feature type="repeat" description="TPR" evidence="5">
    <location>
        <begin position="857"/>
        <end position="890"/>
    </location>
</feature>
<keyword evidence="3 6" id="KW-0238">DNA-binding</keyword>
<dbReference type="Pfam" id="PF13424">
    <property type="entry name" value="TPR_12"/>
    <property type="match status" value="1"/>
</dbReference>
<evidence type="ECO:0000256" key="2">
    <source>
        <dbReference type="ARBA" id="ARBA00023015"/>
    </source>
</evidence>
<evidence type="ECO:0000256" key="3">
    <source>
        <dbReference type="ARBA" id="ARBA00023125"/>
    </source>
</evidence>
<dbReference type="InterPro" id="IPR011990">
    <property type="entry name" value="TPR-like_helical_dom_sf"/>
</dbReference>
<dbReference type="Pfam" id="PF00486">
    <property type="entry name" value="Trans_reg_C"/>
    <property type="match status" value="1"/>
</dbReference>
<dbReference type="PANTHER" id="PTHR35807:SF1">
    <property type="entry name" value="TRANSCRIPTIONAL REGULATOR REDD"/>
    <property type="match status" value="1"/>
</dbReference>
<evidence type="ECO:0000313" key="8">
    <source>
        <dbReference type="EMBL" id="GII56741.1"/>
    </source>
</evidence>
<evidence type="ECO:0000256" key="6">
    <source>
        <dbReference type="PROSITE-ProRule" id="PRU01091"/>
    </source>
</evidence>
<dbReference type="InterPro" id="IPR002182">
    <property type="entry name" value="NB-ARC"/>
</dbReference>
<dbReference type="Gene3D" id="1.10.10.10">
    <property type="entry name" value="Winged helix-like DNA-binding domain superfamily/Winged helix DNA-binding domain"/>
    <property type="match status" value="1"/>
</dbReference>
<dbReference type="EMBL" id="BOOR01000038">
    <property type="protein sequence ID" value="GII56741.1"/>
    <property type="molecule type" value="Genomic_DNA"/>
</dbReference>
<evidence type="ECO:0000256" key="4">
    <source>
        <dbReference type="ARBA" id="ARBA00023163"/>
    </source>
</evidence>
<dbReference type="GO" id="GO:0003677">
    <property type="term" value="F:DNA binding"/>
    <property type="evidence" value="ECO:0007669"/>
    <property type="project" value="UniProtKB-UniRule"/>
</dbReference>
<comment type="similarity">
    <text evidence="1">Belongs to the AfsR/DnrI/RedD regulatory family.</text>
</comment>
<keyword evidence="9" id="KW-1185">Reference proteome</keyword>
<dbReference type="SMART" id="SM01043">
    <property type="entry name" value="BTAD"/>
    <property type="match status" value="1"/>
</dbReference>
<evidence type="ECO:0000259" key="7">
    <source>
        <dbReference type="PROSITE" id="PS51755"/>
    </source>
</evidence>
<dbReference type="InterPro" id="IPR016032">
    <property type="entry name" value="Sig_transdc_resp-reg_C-effctor"/>
</dbReference>
<name>A0A8J3V4K0_9ACTN</name>
<dbReference type="SUPFAM" id="SSF48452">
    <property type="entry name" value="TPR-like"/>
    <property type="match status" value="2"/>
</dbReference>
<reference evidence="8" key="1">
    <citation type="submission" date="2021-01" db="EMBL/GenBank/DDBJ databases">
        <title>Whole genome shotgun sequence of Planotetraspora thailandica NBRC 104271.</title>
        <authorList>
            <person name="Komaki H."/>
            <person name="Tamura T."/>
        </authorList>
    </citation>
    <scope>NUCLEOTIDE SEQUENCE</scope>
    <source>
        <strain evidence="8">NBRC 104271</strain>
    </source>
</reference>
<evidence type="ECO:0000313" key="9">
    <source>
        <dbReference type="Proteomes" id="UP000605992"/>
    </source>
</evidence>
<dbReference type="Pfam" id="PF13374">
    <property type="entry name" value="TPR_10"/>
    <property type="match status" value="1"/>
</dbReference>
<dbReference type="AlphaFoldDB" id="A0A8J3V4K0"/>
<comment type="caution">
    <text evidence="8">The sequence shown here is derived from an EMBL/GenBank/DDBJ whole genome shotgun (WGS) entry which is preliminary data.</text>
</comment>
<dbReference type="Gene3D" id="3.40.50.300">
    <property type="entry name" value="P-loop containing nucleotide triphosphate hydrolases"/>
    <property type="match status" value="1"/>
</dbReference>
<dbReference type="InterPro" id="IPR019734">
    <property type="entry name" value="TPR_rpt"/>
</dbReference>
<evidence type="ECO:0000256" key="1">
    <source>
        <dbReference type="ARBA" id="ARBA00005820"/>
    </source>
</evidence>
<dbReference type="CDD" id="cd15831">
    <property type="entry name" value="BTAD"/>
    <property type="match status" value="1"/>
</dbReference>
<accession>A0A8J3V4K0</accession>
<evidence type="ECO:0000256" key="5">
    <source>
        <dbReference type="PROSITE-ProRule" id="PRU00339"/>
    </source>
</evidence>
<organism evidence="8 9">
    <name type="scientific">Planotetraspora thailandica</name>
    <dbReference type="NCBI Taxonomy" id="487172"/>
    <lineage>
        <taxon>Bacteria</taxon>
        <taxon>Bacillati</taxon>
        <taxon>Actinomycetota</taxon>
        <taxon>Actinomycetes</taxon>
        <taxon>Streptosporangiales</taxon>
        <taxon>Streptosporangiaceae</taxon>
        <taxon>Planotetraspora</taxon>
    </lineage>
</organism>
<dbReference type="Gene3D" id="1.25.40.10">
    <property type="entry name" value="Tetratricopeptide repeat domain"/>
    <property type="match status" value="2"/>
</dbReference>
<dbReference type="SUPFAM" id="SSF46894">
    <property type="entry name" value="C-terminal effector domain of the bipartite response regulators"/>
    <property type="match status" value="1"/>
</dbReference>
<dbReference type="RefSeq" id="WP_203946879.1">
    <property type="nucleotide sequence ID" value="NZ_BOOR01000038.1"/>
</dbReference>
<gene>
    <name evidence="8" type="ORF">Pth03_51300</name>
</gene>
<dbReference type="InterPro" id="IPR005158">
    <property type="entry name" value="BTAD"/>
</dbReference>
<dbReference type="PRINTS" id="PR00364">
    <property type="entry name" value="DISEASERSIST"/>
</dbReference>
<dbReference type="InterPro" id="IPR001867">
    <property type="entry name" value="OmpR/PhoB-type_DNA-bd"/>
</dbReference>
<keyword evidence="2" id="KW-0805">Transcription regulation</keyword>
<dbReference type="InterPro" id="IPR027417">
    <property type="entry name" value="P-loop_NTPase"/>
</dbReference>
<dbReference type="SUPFAM" id="SSF52540">
    <property type="entry name" value="P-loop containing nucleoside triphosphate hydrolases"/>
    <property type="match status" value="1"/>
</dbReference>
<protein>
    <submittedName>
        <fullName evidence="8">SARP family transcriptional regulator</fullName>
    </submittedName>
</protein>